<dbReference type="RefSeq" id="WP_219536964.1">
    <property type="nucleotide sequence ID" value="NZ_JAHKRM010000034.1"/>
</dbReference>
<comment type="caution">
    <text evidence="2">The sequence shown here is derived from an EMBL/GenBank/DDBJ whole genome shotgun (WGS) entry which is preliminary data.</text>
</comment>
<reference evidence="3" key="1">
    <citation type="journal article" date="2019" name="Int. J. Syst. Evol. Microbiol.">
        <title>The Global Catalogue of Microorganisms (GCM) 10K type strain sequencing project: providing services to taxonomists for standard genome sequencing and annotation.</title>
        <authorList>
            <consortium name="The Broad Institute Genomics Platform"/>
            <consortium name="The Broad Institute Genome Sequencing Center for Infectious Disease"/>
            <person name="Wu L."/>
            <person name="Ma J."/>
        </authorList>
    </citation>
    <scope>NUCLEOTIDE SEQUENCE [LARGE SCALE GENOMIC DNA]</scope>
    <source>
        <strain evidence="3">CGMCC 1.15399</strain>
    </source>
</reference>
<evidence type="ECO:0000313" key="2">
    <source>
        <dbReference type="EMBL" id="MFD1547677.1"/>
    </source>
</evidence>
<feature type="transmembrane region" description="Helical" evidence="1">
    <location>
        <begin position="63"/>
        <end position="82"/>
    </location>
</feature>
<feature type="transmembrane region" description="Helical" evidence="1">
    <location>
        <begin position="39"/>
        <end position="57"/>
    </location>
</feature>
<feature type="transmembrane region" description="Helical" evidence="1">
    <location>
        <begin position="6"/>
        <end position="27"/>
    </location>
</feature>
<feature type="transmembrane region" description="Helical" evidence="1">
    <location>
        <begin position="146"/>
        <end position="168"/>
    </location>
</feature>
<feature type="transmembrane region" description="Helical" evidence="1">
    <location>
        <begin position="214"/>
        <end position="234"/>
    </location>
</feature>
<feature type="transmembrane region" description="Helical" evidence="1">
    <location>
        <begin position="240"/>
        <end position="258"/>
    </location>
</feature>
<name>A0ABW4GY24_9ACTN</name>
<organism evidence="2 3">
    <name type="scientific">Nonomuraea guangzhouensis</name>
    <dbReference type="NCBI Taxonomy" id="1291555"/>
    <lineage>
        <taxon>Bacteria</taxon>
        <taxon>Bacillati</taxon>
        <taxon>Actinomycetota</taxon>
        <taxon>Actinomycetes</taxon>
        <taxon>Streptosporangiales</taxon>
        <taxon>Streptosporangiaceae</taxon>
        <taxon>Nonomuraea</taxon>
    </lineage>
</organism>
<feature type="transmembrane region" description="Helical" evidence="1">
    <location>
        <begin position="188"/>
        <end position="207"/>
    </location>
</feature>
<keyword evidence="3" id="KW-1185">Reference proteome</keyword>
<keyword evidence="1" id="KW-0472">Membrane</keyword>
<accession>A0ABW4GY24</accession>
<feature type="transmembrane region" description="Helical" evidence="1">
    <location>
        <begin position="115"/>
        <end position="134"/>
    </location>
</feature>
<dbReference type="Proteomes" id="UP001597097">
    <property type="component" value="Unassembled WGS sequence"/>
</dbReference>
<protein>
    <submittedName>
        <fullName evidence="2">Uncharacterized protein</fullName>
    </submittedName>
</protein>
<keyword evidence="1" id="KW-0812">Transmembrane</keyword>
<keyword evidence="1" id="KW-1133">Transmembrane helix</keyword>
<evidence type="ECO:0000313" key="3">
    <source>
        <dbReference type="Proteomes" id="UP001597097"/>
    </source>
</evidence>
<proteinExistence type="predicted"/>
<gene>
    <name evidence="2" type="ORF">ACFSJ0_62350</name>
</gene>
<sequence length="328" mass="33957">MSEAVLRGLVLYLLVLLTVGAAAGYFAKVTMPRPPVGTFVWTDICVMVVMLVAMPFAYMHMPIALVVTIFGVVLFTVSQLALSPMLGGRNAALAAALLCAADVAAYFAGWPTAVLVVNDLTMILLTVGVANLWAQAGMKAAHVAGLAAALTVYDALATGVSSLTADFVSRVEGLPFAPILATGYGADSSLAGLGDCLMLAVWPLVAAKAYGKAAGWWAAVTEAALLLGLTLAVLFAELELFPLLLPLGPLIVGQHLFWRRRDRARALRSEPDRVELTAALADLPAAERSWVALHGGAVVATGTSPGTARRAARQAGVTAVPVVRGTGG</sequence>
<evidence type="ECO:0000256" key="1">
    <source>
        <dbReference type="SAM" id="Phobius"/>
    </source>
</evidence>
<dbReference type="EMBL" id="JBHUCM010000078">
    <property type="protein sequence ID" value="MFD1547677.1"/>
    <property type="molecule type" value="Genomic_DNA"/>
</dbReference>